<dbReference type="PANTHER" id="PTHR38340">
    <property type="entry name" value="S-LAYER PROTEIN"/>
    <property type="match status" value="1"/>
</dbReference>
<protein>
    <recommendedName>
        <fullName evidence="7">Calcium-binding protein</fullName>
    </recommendedName>
</protein>
<dbReference type="InterPro" id="IPR001343">
    <property type="entry name" value="Hemolysn_Ca-bd"/>
</dbReference>
<comment type="caution">
    <text evidence="5">The sequence shown here is derived from an EMBL/GenBank/DDBJ whole genome shotgun (WGS) entry which is preliminary data.</text>
</comment>
<reference evidence="5 6" key="1">
    <citation type="submission" date="2021-04" db="EMBL/GenBank/DDBJ databases">
        <authorList>
            <person name="Pira H."/>
            <person name="Risdian C."/>
            <person name="Wink J."/>
        </authorList>
    </citation>
    <scope>NUCLEOTIDE SEQUENCE [LARGE SCALE GENOMIC DNA]</scope>
    <source>
        <strain evidence="5 6">WH53</strain>
    </source>
</reference>
<sequence length="214" mass="22158">MRGLAGNDTLFGIGGDDILLGGAGDDSLYGGNGNPVNADGDDRLEGGAGNDQLSGGGGNDTLIGGTGDDAYLFYANSGQDIIDNTGGGTDWVHFKEIARERISYHRVNDDLVMLVDNDLQQKLTVKSHFLGGDKAISYIQPYDGGYAIPASRIESMLTDLPSEIAVASEANAQPSHNIDGLISAMASMTDGGAGDISTTVAVNRDFAMNIATPV</sequence>
<evidence type="ECO:0000313" key="5">
    <source>
        <dbReference type="EMBL" id="MBU2713752.1"/>
    </source>
</evidence>
<dbReference type="PRINTS" id="PR00313">
    <property type="entry name" value="CABNDNGRPT"/>
</dbReference>
<evidence type="ECO:0000313" key="6">
    <source>
        <dbReference type="Proteomes" id="UP000690515"/>
    </source>
</evidence>
<evidence type="ECO:0008006" key="7">
    <source>
        <dbReference type="Google" id="ProtNLM"/>
    </source>
</evidence>
<dbReference type="PROSITE" id="PS00330">
    <property type="entry name" value="HEMOLYSIN_CALCIUM"/>
    <property type="match status" value="2"/>
</dbReference>
<dbReference type="Pfam" id="PF00353">
    <property type="entry name" value="HemolysinCabind"/>
    <property type="match status" value="2"/>
</dbReference>
<dbReference type="InterPro" id="IPR018511">
    <property type="entry name" value="Hemolysin-typ_Ca-bd_CS"/>
</dbReference>
<organism evidence="5 6">
    <name type="scientific">Zooshikella harenae</name>
    <dbReference type="NCBI Taxonomy" id="2827238"/>
    <lineage>
        <taxon>Bacteria</taxon>
        <taxon>Pseudomonadati</taxon>
        <taxon>Pseudomonadota</taxon>
        <taxon>Gammaproteobacteria</taxon>
        <taxon>Oceanospirillales</taxon>
        <taxon>Zooshikellaceae</taxon>
        <taxon>Zooshikella</taxon>
    </lineage>
</organism>
<evidence type="ECO:0000256" key="4">
    <source>
        <dbReference type="SAM" id="MobiDB-lite"/>
    </source>
</evidence>
<dbReference type="Gene3D" id="2.150.10.10">
    <property type="entry name" value="Serralysin-like metalloprotease, C-terminal"/>
    <property type="match status" value="2"/>
</dbReference>
<proteinExistence type="predicted"/>
<gene>
    <name evidence="5" type="ORF">KCG35_22070</name>
</gene>
<feature type="region of interest" description="Disordered" evidence="4">
    <location>
        <begin position="31"/>
        <end position="60"/>
    </location>
</feature>
<dbReference type="InterPro" id="IPR011049">
    <property type="entry name" value="Serralysin-like_metalloprot_C"/>
</dbReference>
<evidence type="ECO:0000256" key="3">
    <source>
        <dbReference type="ARBA" id="ARBA00022837"/>
    </source>
</evidence>
<keyword evidence="6" id="KW-1185">Reference proteome</keyword>
<name>A0ABS5ZI53_9GAMM</name>
<comment type="subcellular location">
    <subcellularLocation>
        <location evidence="1">Secreted</location>
    </subcellularLocation>
</comment>
<dbReference type="InterPro" id="IPR050557">
    <property type="entry name" value="RTX_toxin/Mannuronan_C5-epim"/>
</dbReference>
<dbReference type="EMBL" id="JAGSOY010000101">
    <property type="protein sequence ID" value="MBU2713752.1"/>
    <property type="molecule type" value="Genomic_DNA"/>
</dbReference>
<keyword evidence="2" id="KW-0964">Secreted</keyword>
<dbReference type="SUPFAM" id="SSF51120">
    <property type="entry name" value="beta-Roll"/>
    <property type="match status" value="1"/>
</dbReference>
<keyword evidence="3" id="KW-0106">Calcium</keyword>
<dbReference type="PANTHER" id="PTHR38340:SF1">
    <property type="entry name" value="S-LAYER PROTEIN"/>
    <property type="match status" value="1"/>
</dbReference>
<evidence type="ECO:0000256" key="1">
    <source>
        <dbReference type="ARBA" id="ARBA00004613"/>
    </source>
</evidence>
<evidence type="ECO:0000256" key="2">
    <source>
        <dbReference type="ARBA" id="ARBA00022525"/>
    </source>
</evidence>
<dbReference type="Proteomes" id="UP000690515">
    <property type="component" value="Unassembled WGS sequence"/>
</dbReference>
<feature type="compositionally biased region" description="Gly residues" evidence="4">
    <location>
        <begin position="46"/>
        <end position="60"/>
    </location>
</feature>
<accession>A0ABS5ZI53</accession>